<evidence type="ECO:0000256" key="2">
    <source>
        <dbReference type="ARBA" id="ARBA00022844"/>
    </source>
</evidence>
<dbReference type="Pfam" id="PF03292">
    <property type="entry name" value="Pox_P4B"/>
    <property type="match status" value="1"/>
</dbReference>
<reference evidence="4" key="1">
    <citation type="journal article" date="2019" name="Philos. Trans. R. Soc. Lond., B, Biol. Sci.">
        <title>Targeted metagenomic recovery of four divergent viruses reveals shared and distinctive characteristics of giant viruses of marine eukaryotes.</title>
        <authorList>
            <person name="Needham D.M."/>
            <person name="Poirier C."/>
            <person name="Hehenberger E."/>
            <person name="Jimenez V."/>
            <person name="Swalwell J.E."/>
            <person name="Santoro A.E."/>
            <person name="Worden A.Z."/>
        </authorList>
    </citation>
    <scope>NUCLEOTIDE SEQUENCE</scope>
    <source>
        <strain evidence="4">MPacV-611</strain>
    </source>
</reference>
<evidence type="ECO:0000313" key="4">
    <source>
        <dbReference type="EMBL" id="QFG74540.1"/>
    </source>
</evidence>
<proteinExistence type="predicted"/>
<dbReference type="EMBL" id="MN448289">
    <property type="protein sequence ID" value="QFG74540.1"/>
    <property type="molecule type" value="Genomic_DNA"/>
</dbReference>
<evidence type="ECO:0000256" key="1">
    <source>
        <dbReference type="ARBA" id="ARBA00004328"/>
    </source>
</evidence>
<protein>
    <submittedName>
        <fullName evidence="4">Uncharacterized protein</fullName>
    </submittedName>
</protein>
<organism evidence="4">
    <name type="scientific">Megaviridae environmental sample</name>
    <dbReference type="NCBI Taxonomy" id="1737588"/>
    <lineage>
        <taxon>Viruses</taxon>
        <taxon>Varidnaviria</taxon>
        <taxon>Bamfordvirae</taxon>
        <taxon>Nucleocytoviricota</taxon>
        <taxon>Megaviricetes</taxon>
        <taxon>Imitervirales</taxon>
        <taxon>Mimiviridae</taxon>
        <taxon>environmental samples</taxon>
    </lineage>
</organism>
<keyword evidence="2" id="KW-0946">Virion</keyword>
<evidence type="ECO:0000256" key="3">
    <source>
        <dbReference type="SAM" id="MobiDB-lite"/>
    </source>
</evidence>
<comment type="subcellular location">
    <subcellularLocation>
        <location evidence="1">Virion</location>
    </subcellularLocation>
</comment>
<accession>A0A5J6VKL1</accession>
<name>A0A5J6VKL1_9VIRU</name>
<sequence length="583" mass="66404">MSRRRSSRSGNTIETEVNRLFKRGNTVDTNTLLSLKNKYGDEELVEEIQKVFMQRRNAIIRGAKKFANAIRKKYANTNVPYHQLLEKARRHKKSQKLSEAEFAEFQRLYEQELAGTSPKYRQLLPVTNMMKILGHIDEAGRHGGNINVSDKDYKHLQEILKIHAASKPLHAQVMLQSMQYKDCDYQAITGQYHPEHGHQPGNHVHPVIAAMFLPKIDALESHFLYSNIAGIVNARYNSQPLTTKPDYELFYALVTDPNDIVCDNKSPMGDLLNRVNLQNHLWNSVLHLRNGQYYNVSFREFMTVVDSCRLNKHDNPDLIYGRHDGTVLKRLVSAFSFRPTVVATVPVYQVYNTNPYHQNIRPDVTSVPMINLRIMANVNANTAVELKGALQQHQLFMDGNTVVPRQTDLIYSKGVLFFYVDRRAYTMRLNQHEPFNLARLPTAVAGFERINMRRVNFGSGSLKLRDDTYRLRSVVCAEVNRNFTSSNLVIGSSALVRGSEKPTEISPIYSERYLSYDPLGVTNVVKDPSTNQIMKPPPITEIGFGPGTGNSSVGTSFTEVAERRGIIFMYELVDEKSGDELQF</sequence>
<feature type="region of interest" description="Disordered" evidence="3">
    <location>
        <begin position="528"/>
        <end position="547"/>
    </location>
</feature>
<dbReference type="InterPro" id="IPR004972">
    <property type="entry name" value="P4B"/>
</dbReference>
<dbReference type="GO" id="GO:0044423">
    <property type="term" value="C:virion component"/>
    <property type="evidence" value="ECO:0007669"/>
    <property type="project" value="UniProtKB-KW"/>
</dbReference>